<organism evidence="1 2">
    <name type="scientific">Streptomyces thermospinosisporus</name>
    <dbReference type="NCBI Taxonomy" id="161482"/>
    <lineage>
        <taxon>Bacteria</taxon>
        <taxon>Bacillati</taxon>
        <taxon>Actinomycetota</taxon>
        <taxon>Actinomycetes</taxon>
        <taxon>Kitasatosporales</taxon>
        <taxon>Streptomycetaceae</taxon>
        <taxon>Streptomyces</taxon>
    </lineage>
</organism>
<keyword evidence="2" id="KW-1185">Reference proteome</keyword>
<dbReference type="Proteomes" id="UP001500973">
    <property type="component" value="Unassembled WGS sequence"/>
</dbReference>
<sequence>MPTDGTKAGFCQPGGVLEALADTREELILEVAMEDVRRAMALDGSATKAELLRAVGFLAQSCKAAVEVAELRGERLDSVTCGALTDVLGDSWQHGPCNLPPGHRGAHVNDSCYSWED</sequence>
<evidence type="ECO:0000313" key="2">
    <source>
        <dbReference type="Proteomes" id="UP001500973"/>
    </source>
</evidence>
<protein>
    <submittedName>
        <fullName evidence="1">Uncharacterized protein</fullName>
    </submittedName>
</protein>
<evidence type="ECO:0000313" key="1">
    <source>
        <dbReference type="EMBL" id="GAA1433946.1"/>
    </source>
</evidence>
<proteinExistence type="predicted"/>
<gene>
    <name evidence="1" type="ORF">GCM10009601_57530</name>
</gene>
<accession>A0ABP4JX24</accession>
<reference evidence="2" key="1">
    <citation type="journal article" date="2019" name="Int. J. Syst. Evol. Microbiol.">
        <title>The Global Catalogue of Microorganisms (GCM) 10K type strain sequencing project: providing services to taxonomists for standard genome sequencing and annotation.</title>
        <authorList>
            <consortium name="The Broad Institute Genomics Platform"/>
            <consortium name="The Broad Institute Genome Sequencing Center for Infectious Disease"/>
            <person name="Wu L."/>
            <person name="Ma J."/>
        </authorList>
    </citation>
    <scope>NUCLEOTIDE SEQUENCE [LARGE SCALE GENOMIC DNA]</scope>
    <source>
        <strain evidence="2">JCM 11756</strain>
    </source>
</reference>
<comment type="caution">
    <text evidence="1">The sequence shown here is derived from an EMBL/GenBank/DDBJ whole genome shotgun (WGS) entry which is preliminary data.</text>
</comment>
<dbReference type="EMBL" id="BAAAIZ010000113">
    <property type="protein sequence ID" value="GAA1433946.1"/>
    <property type="molecule type" value="Genomic_DNA"/>
</dbReference>
<name>A0ABP4JX24_9ACTN</name>